<feature type="compositionally biased region" description="Basic residues" evidence="2">
    <location>
        <begin position="120"/>
        <end position="134"/>
    </location>
</feature>
<dbReference type="eggNOG" id="ENOG502S2MG">
    <property type="taxonomic scope" value="Eukaryota"/>
</dbReference>
<dbReference type="OrthoDB" id="185373at2759"/>
<evidence type="ECO:0000313" key="3">
    <source>
        <dbReference type="EMBL" id="EFQ29101.1"/>
    </source>
</evidence>
<evidence type="ECO:0000256" key="2">
    <source>
        <dbReference type="SAM" id="MobiDB-lite"/>
    </source>
</evidence>
<protein>
    <submittedName>
        <fullName evidence="3">Pentatricopeptide repeat domain-containing protein</fullName>
    </submittedName>
</protein>
<dbReference type="STRING" id="645133.E3QE13"/>
<feature type="compositionally biased region" description="Polar residues" evidence="2">
    <location>
        <begin position="143"/>
        <end position="152"/>
    </location>
</feature>
<dbReference type="VEuPathDB" id="FungiDB:GLRG_04245"/>
<dbReference type="Gene3D" id="1.25.40.10">
    <property type="entry name" value="Tetratricopeptide repeat domain"/>
    <property type="match status" value="1"/>
</dbReference>
<proteinExistence type="predicted"/>
<dbReference type="EMBL" id="GG697343">
    <property type="protein sequence ID" value="EFQ29101.1"/>
    <property type="molecule type" value="Genomic_DNA"/>
</dbReference>
<dbReference type="PANTHER" id="PTHR47447:SF17">
    <property type="entry name" value="OS12G0638900 PROTEIN"/>
    <property type="match status" value="1"/>
</dbReference>
<accession>E3QE13</accession>
<evidence type="ECO:0000256" key="1">
    <source>
        <dbReference type="ARBA" id="ARBA00022737"/>
    </source>
</evidence>
<evidence type="ECO:0000313" key="4">
    <source>
        <dbReference type="Proteomes" id="UP000008782"/>
    </source>
</evidence>
<feature type="region of interest" description="Disordered" evidence="2">
    <location>
        <begin position="85"/>
        <end position="152"/>
    </location>
</feature>
<dbReference type="GeneID" id="24409610"/>
<name>E3QE13_COLGM</name>
<feature type="compositionally biased region" description="Basic and acidic residues" evidence="2">
    <location>
        <begin position="57"/>
        <end position="67"/>
    </location>
</feature>
<feature type="region of interest" description="Disordered" evidence="2">
    <location>
        <begin position="778"/>
        <end position="797"/>
    </location>
</feature>
<dbReference type="RefSeq" id="XP_008093121.1">
    <property type="nucleotide sequence ID" value="XM_008094930.1"/>
</dbReference>
<dbReference type="Proteomes" id="UP000008782">
    <property type="component" value="Unassembled WGS sequence"/>
</dbReference>
<sequence>MNKASDATQDKLDEGIASHRETKSEITVEQESHNAPAQGIGKQPKVDAASPSKGRWTSKEEEAKGIDRAFETGANELHLTVLTEKRTITTTHDQRSAGDTQSSTPATTYTPTEGMQQPLRFRKIHNATPPKKHGSQREEVRSKNVNNTQKTTVGPIQYDSVLVAPAVQYHSRRETVTSMRRALDGVTRQLRLQAIQQVKDQPPINWRDTLDILRLRTRPIKGPWQIHARKILVEPELGNKLLYEVDHTIWDIHEQTRCHIELRWPKDDNGKRSNHGIYLLLSGDEEALEHAAEEISRIAIRNSCRISIEGAIGSQSIGSQASSAKPEKPASSTAEIVWKSSVEKQRPGYTAQYTLSVPYHKIPKPENWTPQTFLEYINAITNASLPDHLVSKFYGSGTTANKAAIALLKAAFADQTASNAHSRRAFKRALYFIERHGHSHRNEARELFFDEKLKLTLPPVDTGTFNTLLIGNVKVKDLYNFDSVLKLMVQHGCLPNAETWSLFLQLVENEQVRRHVIQIMYSLGLLLDPIAVQHTVKELVVYDTRHARDNWPGMREFLERLDANYGKYWVSQPAMNKIMIELGRLGDLTSCLELFDIMTAMSLTPTTYTLNIALYHARSQRNLTAAIGFLRKAFPLKIAFDEQTYNELFTLAFRTRRPNAIGLIWHHACVEGKTSWHMRNHVSRAIKQSQKGFKIKTADKLEVANFLALPSFCPQDMKLGGSYHAGARIADLMHQRFKEWRPDEPLHEALAATWVDDSRILWAVKQVKEQGKVLHETTEPGRPISLRPRLRTRSTDPPQCPRLDIIIKYVAPVDSDKSAFPDERTPETTAPDLEKNINP</sequence>
<keyword evidence="1" id="KW-0677">Repeat</keyword>
<feature type="compositionally biased region" description="Basic and acidic residues" evidence="2">
    <location>
        <begin position="85"/>
        <end position="96"/>
    </location>
</feature>
<feature type="compositionally biased region" description="Polar residues" evidence="2">
    <location>
        <begin position="97"/>
        <end position="115"/>
    </location>
</feature>
<dbReference type="PANTHER" id="PTHR47447">
    <property type="entry name" value="OS03G0856100 PROTEIN"/>
    <property type="match status" value="1"/>
</dbReference>
<feature type="region of interest" description="Disordered" evidence="2">
    <location>
        <begin position="816"/>
        <end position="839"/>
    </location>
</feature>
<keyword evidence="4" id="KW-1185">Reference proteome</keyword>
<reference evidence="4" key="1">
    <citation type="journal article" date="2012" name="Nat. Genet.">
        <title>Lifestyle transitions in plant pathogenic Colletotrichum fungi deciphered by genome and transcriptome analyses.</title>
        <authorList>
            <person name="O'Connell R.J."/>
            <person name="Thon M.R."/>
            <person name="Hacquard S."/>
            <person name="Amyotte S.G."/>
            <person name="Kleemann J."/>
            <person name="Torres M.F."/>
            <person name="Damm U."/>
            <person name="Buiate E.A."/>
            <person name="Epstein L."/>
            <person name="Alkan N."/>
            <person name="Altmueller J."/>
            <person name="Alvarado-Balderrama L."/>
            <person name="Bauser C.A."/>
            <person name="Becker C."/>
            <person name="Birren B.W."/>
            <person name="Chen Z."/>
            <person name="Choi J."/>
            <person name="Crouch J.A."/>
            <person name="Duvick J.P."/>
            <person name="Farman M.A."/>
            <person name="Gan P."/>
            <person name="Heiman D."/>
            <person name="Henrissat B."/>
            <person name="Howard R.J."/>
            <person name="Kabbage M."/>
            <person name="Koch C."/>
            <person name="Kracher B."/>
            <person name="Kubo Y."/>
            <person name="Law A.D."/>
            <person name="Lebrun M.-H."/>
            <person name="Lee Y.-H."/>
            <person name="Miyara I."/>
            <person name="Moore N."/>
            <person name="Neumann U."/>
            <person name="Nordstroem K."/>
            <person name="Panaccione D.G."/>
            <person name="Panstruga R."/>
            <person name="Place M."/>
            <person name="Proctor R.H."/>
            <person name="Prusky D."/>
            <person name="Rech G."/>
            <person name="Reinhardt R."/>
            <person name="Rollins J.A."/>
            <person name="Rounsley S."/>
            <person name="Schardl C.L."/>
            <person name="Schwartz D.C."/>
            <person name="Shenoy N."/>
            <person name="Shirasu K."/>
            <person name="Sikhakolli U.R."/>
            <person name="Stueber K."/>
            <person name="Sukno S.A."/>
            <person name="Sweigard J.A."/>
            <person name="Takano Y."/>
            <person name="Takahara H."/>
            <person name="Trail F."/>
            <person name="van der Does H.C."/>
            <person name="Voll L.M."/>
            <person name="Will I."/>
            <person name="Young S."/>
            <person name="Zeng Q."/>
            <person name="Zhang J."/>
            <person name="Zhou S."/>
            <person name="Dickman M.B."/>
            <person name="Schulze-Lefert P."/>
            <person name="Ver Loren van Themaat E."/>
            <person name="Ma L.-J."/>
            <person name="Vaillancourt L.J."/>
        </authorList>
    </citation>
    <scope>NUCLEOTIDE SEQUENCE [LARGE SCALE GENOMIC DNA]</scope>
    <source>
        <strain evidence="4">M1.001 / M2 / FGSC 10212</strain>
    </source>
</reference>
<feature type="compositionally biased region" description="Basic and acidic residues" evidence="2">
    <location>
        <begin position="8"/>
        <end position="32"/>
    </location>
</feature>
<dbReference type="HOGENOM" id="CLU_014724_0_0_1"/>
<feature type="region of interest" description="Disordered" evidence="2">
    <location>
        <begin position="1"/>
        <end position="67"/>
    </location>
</feature>
<organism evidence="4">
    <name type="scientific">Colletotrichum graminicola (strain M1.001 / M2 / FGSC 10212)</name>
    <name type="common">Maize anthracnose fungus</name>
    <name type="synonym">Glomerella graminicola</name>
    <dbReference type="NCBI Taxonomy" id="645133"/>
    <lineage>
        <taxon>Eukaryota</taxon>
        <taxon>Fungi</taxon>
        <taxon>Dikarya</taxon>
        <taxon>Ascomycota</taxon>
        <taxon>Pezizomycotina</taxon>
        <taxon>Sordariomycetes</taxon>
        <taxon>Hypocreomycetidae</taxon>
        <taxon>Glomerellales</taxon>
        <taxon>Glomerellaceae</taxon>
        <taxon>Colletotrichum</taxon>
        <taxon>Colletotrichum graminicola species complex</taxon>
    </lineage>
</organism>
<dbReference type="InterPro" id="IPR011990">
    <property type="entry name" value="TPR-like_helical_dom_sf"/>
</dbReference>
<dbReference type="AlphaFoldDB" id="E3QE13"/>
<gene>
    <name evidence="3" type="ORF">GLRG_04245</name>
</gene>